<reference evidence="2" key="1">
    <citation type="submission" date="2022-04" db="EMBL/GenBank/DDBJ databases">
        <authorList>
            <person name="Forde T."/>
        </authorList>
    </citation>
    <scope>NUCLEOTIDE SEQUENCE</scope>
    <source>
        <strain evidence="2">A18Y016a</strain>
        <strain evidence="3">A18Y020d</strain>
    </source>
</reference>
<keyword evidence="4" id="KW-1185">Reference proteome</keyword>
<evidence type="ECO:0000256" key="1">
    <source>
        <dbReference type="SAM" id="Phobius"/>
    </source>
</evidence>
<evidence type="ECO:0000313" key="4">
    <source>
        <dbReference type="Proteomes" id="UP001154095"/>
    </source>
</evidence>
<evidence type="ECO:0000313" key="3">
    <source>
        <dbReference type="EMBL" id="CAH2763914.1"/>
    </source>
</evidence>
<keyword evidence="1" id="KW-0812">Transmembrane</keyword>
<evidence type="ECO:0000313" key="5">
    <source>
        <dbReference type="Proteomes" id="UP001154111"/>
    </source>
</evidence>
<proteinExistence type="predicted"/>
<keyword evidence="1" id="KW-0472">Membrane</keyword>
<sequence>MTQERQTELKKSNKRNQHLIKIAVVLMLMVIGLLVYQKSQTQVQEVKDDTLVRDVSILVETFGDTLNENAEEFYQNLVKTDTIRSFRLNPLDMCVGGNQSVQARIYVVNIEEENPETKNIEYKPEYLISGATEIMYDNKEVKGYRRWIDRSPTIEGIHELVKTNQLDCYIP</sequence>
<dbReference type="AlphaFoldDB" id="A0AAU9VEL4"/>
<dbReference type="GeneID" id="41397232"/>
<dbReference type="Proteomes" id="UP001154111">
    <property type="component" value="Chromosome"/>
</dbReference>
<dbReference type="Proteomes" id="UP001154095">
    <property type="component" value="Chromosome"/>
</dbReference>
<organism evidence="2 5">
    <name type="scientific">Erysipelothrix amsterdamensis</name>
    <dbReference type="NCBI Taxonomy" id="2929157"/>
    <lineage>
        <taxon>Bacteria</taxon>
        <taxon>Bacillati</taxon>
        <taxon>Bacillota</taxon>
        <taxon>Erysipelotrichia</taxon>
        <taxon>Erysipelotrichales</taxon>
        <taxon>Erysipelotrichaceae</taxon>
        <taxon>Erysipelothrix</taxon>
    </lineage>
</organism>
<dbReference type="EMBL" id="OW659496">
    <property type="protein sequence ID" value="CAH2763914.1"/>
    <property type="molecule type" value="Genomic_DNA"/>
</dbReference>
<evidence type="ECO:0000313" key="2">
    <source>
        <dbReference type="EMBL" id="CAH2760623.1"/>
    </source>
</evidence>
<keyword evidence="1" id="KW-1133">Transmembrane helix</keyword>
<accession>A0AAU9VEL4</accession>
<protein>
    <submittedName>
        <fullName evidence="2">Uncharacterized protein</fullName>
    </submittedName>
</protein>
<feature type="transmembrane region" description="Helical" evidence="1">
    <location>
        <begin position="20"/>
        <end position="37"/>
    </location>
</feature>
<dbReference type="EMBL" id="OW659477">
    <property type="protein sequence ID" value="CAH2760623.1"/>
    <property type="molecule type" value="Genomic_DNA"/>
</dbReference>
<gene>
    <name evidence="2" type="ORF">ERYAMS2_00257</name>
    <name evidence="3" type="ORF">ERYAMS_01815</name>
</gene>
<name>A0AAU9VEL4_9FIRM</name>
<dbReference type="RefSeq" id="WP_013853479.1">
    <property type="nucleotide sequence ID" value="NZ_OW659477.1"/>
</dbReference>